<organism evidence="1 2">
    <name type="scientific">Halobacillus litoralis</name>
    <dbReference type="NCBI Taxonomy" id="45668"/>
    <lineage>
        <taxon>Bacteria</taxon>
        <taxon>Bacillati</taxon>
        <taxon>Bacillota</taxon>
        <taxon>Bacilli</taxon>
        <taxon>Bacillales</taxon>
        <taxon>Bacillaceae</taxon>
        <taxon>Halobacillus</taxon>
    </lineage>
</organism>
<proteinExistence type="predicted"/>
<name>A0A410MBR7_9BACI</name>
<accession>A0A410MBR7</accession>
<dbReference type="Proteomes" id="UP000287756">
    <property type="component" value="Chromosome"/>
</dbReference>
<dbReference type="EMBL" id="CP026118">
    <property type="protein sequence ID" value="QAS52095.1"/>
    <property type="molecule type" value="Genomic_DNA"/>
</dbReference>
<evidence type="ECO:0000313" key="2">
    <source>
        <dbReference type="Proteomes" id="UP000287756"/>
    </source>
</evidence>
<gene>
    <name evidence="1" type="ORF">HLI_07590</name>
</gene>
<sequence length="59" mass="7183">MKFFYMRYVDSPYHYQGNNSSRKWEKLSNVEEGYWFLSMKLHKMGILKRGKNRGKKGMT</sequence>
<protein>
    <submittedName>
        <fullName evidence="1">Uncharacterized protein</fullName>
    </submittedName>
</protein>
<reference evidence="1 2" key="1">
    <citation type="submission" date="2018-01" db="EMBL/GenBank/DDBJ databases">
        <title>The whole genome sequencing and assembly of Halobacillus litoralis ERB031 strain.</title>
        <authorList>
            <person name="Lee S.-J."/>
            <person name="Park M.-K."/>
            <person name="Kim J.-Y."/>
            <person name="Lee Y.-J."/>
            <person name="Yi H."/>
            <person name="Bahn Y.-S."/>
            <person name="Kim J.F."/>
            <person name="Lee D.-W."/>
        </authorList>
    </citation>
    <scope>NUCLEOTIDE SEQUENCE [LARGE SCALE GENOMIC DNA]</scope>
    <source>
        <strain evidence="1 2">ERB 031</strain>
    </source>
</reference>
<evidence type="ECO:0000313" key="1">
    <source>
        <dbReference type="EMBL" id="QAS52095.1"/>
    </source>
</evidence>
<dbReference type="KEGG" id="hli:HLI_07590"/>
<dbReference type="AlphaFoldDB" id="A0A410MBR7"/>